<evidence type="ECO:0000313" key="5">
    <source>
        <dbReference type="Proteomes" id="UP000322726"/>
    </source>
</evidence>
<dbReference type="AlphaFoldDB" id="A0A5C2HGL2"/>
<reference evidence="4 5" key="2">
    <citation type="submission" date="2019-09" db="EMBL/GenBank/DDBJ databases">
        <title>Complete genome sequencing of four Arcobacter species reveals a diverse suite of mobile elements.</title>
        <authorList>
            <person name="Miller W.G."/>
            <person name="Yee E."/>
            <person name="Bono J.L."/>
        </authorList>
    </citation>
    <scope>NUCLEOTIDE SEQUENCE [LARGE SCALE GENOMIC DNA]</scope>
    <source>
        <strain evidence="4 5">LMG 26638</strain>
    </source>
</reference>
<organism evidence="4 5">
    <name type="scientific">Malaciobacter pacificus</name>
    <dbReference type="NCBI Taxonomy" id="1080223"/>
    <lineage>
        <taxon>Bacteria</taxon>
        <taxon>Pseudomonadati</taxon>
        <taxon>Campylobacterota</taxon>
        <taxon>Epsilonproteobacteria</taxon>
        <taxon>Campylobacterales</taxon>
        <taxon>Arcobacteraceae</taxon>
        <taxon>Malaciobacter</taxon>
    </lineage>
</organism>
<dbReference type="Pfam" id="PF00990">
    <property type="entry name" value="GGDEF"/>
    <property type="match status" value="1"/>
</dbReference>
<dbReference type="PANTHER" id="PTHR33121">
    <property type="entry name" value="CYCLIC DI-GMP PHOSPHODIESTERASE PDEF"/>
    <property type="match status" value="1"/>
</dbReference>
<evidence type="ECO:0000256" key="1">
    <source>
        <dbReference type="SAM" id="Phobius"/>
    </source>
</evidence>
<dbReference type="SMART" id="SM00267">
    <property type="entry name" value="GGDEF"/>
    <property type="match status" value="1"/>
</dbReference>
<dbReference type="PANTHER" id="PTHR33121:SF71">
    <property type="entry name" value="OXYGEN SENSOR PROTEIN DOSP"/>
    <property type="match status" value="1"/>
</dbReference>
<feature type="transmembrane region" description="Helical" evidence="1">
    <location>
        <begin position="176"/>
        <end position="199"/>
    </location>
</feature>
<dbReference type="EMBL" id="CP035928">
    <property type="protein sequence ID" value="QEP35542.1"/>
    <property type="molecule type" value="Genomic_DNA"/>
</dbReference>
<keyword evidence="1" id="KW-0812">Transmembrane</keyword>
<dbReference type="Gene3D" id="3.30.70.270">
    <property type="match status" value="1"/>
</dbReference>
<evidence type="ECO:0000259" key="3">
    <source>
        <dbReference type="PROSITE" id="PS50887"/>
    </source>
</evidence>
<dbReference type="PROSITE" id="PS50887">
    <property type="entry name" value="GGDEF"/>
    <property type="match status" value="1"/>
</dbReference>
<dbReference type="Gene3D" id="3.20.20.450">
    <property type="entry name" value="EAL domain"/>
    <property type="match status" value="1"/>
</dbReference>
<dbReference type="InterPro" id="IPR001633">
    <property type="entry name" value="EAL_dom"/>
</dbReference>
<evidence type="ECO:0000259" key="2">
    <source>
        <dbReference type="PROSITE" id="PS50883"/>
    </source>
</evidence>
<dbReference type="GO" id="GO:0071111">
    <property type="term" value="F:cyclic-guanylate-specific phosphodiesterase activity"/>
    <property type="evidence" value="ECO:0007669"/>
    <property type="project" value="InterPro"/>
</dbReference>
<dbReference type="KEGG" id="apai:APAC_2488"/>
<dbReference type="InterPro" id="IPR029787">
    <property type="entry name" value="Nucleotide_cyclase"/>
</dbReference>
<keyword evidence="5" id="KW-1185">Reference proteome</keyword>
<dbReference type="Proteomes" id="UP000322726">
    <property type="component" value="Chromosome"/>
</dbReference>
<dbReference type="SUPFAM" id="SSF55073">
    <property type="entry name" value="Nucleotide cyclase"/>
    <property type="match status" value="1"/>
</dbReference>
<dbReference type="RefSeq" id="WP_130234430.1">
    <property type="nucleotide sequence ID" value="NZ_CP035928.1"/>
</dbReference>
<protein>
    <submittedName>
        <fullName evidence="4">Diguanylate cyclase/phosphodiesterase</fullName>
    </submittedName>
</protein>
<name>A0A5C2HGL2_9BACT</name>
<dbReference type="NCBIfam" id="TIGR00254">
    <property type="entry name" value="GGDEF"/>
    <property type="match status" value="1"/>
</dbReference>
<sequence>MKKKTTYKKLILKIILTTLTLTLTVAFIYSNYMKQEAIQKLSKIDARKTTELIFQSLYSAMEKGWTRTDLENIIKRLNTVDENMIVNVYRSQEVVKNFGDIQKDYYARENNPFVKKSLQNDEILNIVDDSTIEYYYPIVAKNECLKCHTKTTQGEVLGIININYPINDLKVSLSSFINFFILFIILFSIAIFVALYFEFEKYVIKPIKKFVNNINYISENKDIKRRIGIENKIHEIDNMQDVFNEMLNSLEYQFYYDELTQLPNRKKLIEVLANKRNSILMIINIDKFQHINDLYGDKIGNDILVNTAKIINNNVSEEIELFKLHADEYALYMPLTITKEEIHILANHLTTAIEDNTLKVKDSEVFVNATIGVSVGNEYLLNNADMALKLAKKKKTKYLIYDVSMNIEHEYEQNLKWSKKIKDAIQTNQVIPVFQPIVDIKTSQIVKYEALMRIIDDNGDFIEPVHFLDLAKKNKLYTKLTQVIVEKTFEIFKDKDYQVSINLSVQDILNEEVHQLILSLLNKYKFKDKIVFELIESEGIENFDEVINFIEQVKKLGAKISIDDFGTGYSNFEYIMKLKVDYIKIDASMIKNIDTNKNSQMVTETIIDFAKKLEIKTIAEFIHSKNVYDVVKEMGVDYAQGYYLGKTQRLD</sequence>
<dbReference type="Pfam" id="PF00563">
    <property type="entry name" value="EAL"/>
    <property type="match status" value="1"/>
</dbReference>
<dbReference type="Gene3D" id="6.10.340.10">
    <property type="match status" value="1"/>
</dbReference>
<proteinExistence type="predicted"/>
<evidence type="ECO:0000313" key="4">
    <source>
        <dbReference type="EMBL" id="QEP35542.1"/>
    </source>
</evidence>
<dbReference type="CDD" id="cd01948">
    <property type="entry name" value="EAL"/>
    <property type="match status" value="1"/>
</dbReference>
<dbReference type="InterPro" id="IPR000160">
    <property type="entry name" value="GGDEF_dom"/>
</dbReference>
<dbReference type="CDD" id="cd01949">
    <property type="entry name" value="GGDEF"/>
    <property type="match status" value="1"/>
</dbReference>
<dbReference type="SUPFAM" id="SSF141868">
    <property type="entry name" value="EAL domain-like"/>
    <property type="match status" value="1"/>
</dbReference>
<dbReference type="InterPro" id="IPR035919">
    <property type="entry name" value="EAL_sf"/>
</dbReference>
<keyword evidence="1" id="KW-1133">Transmembrane helix</keyword>
<reference evidence="5" key="1">
    <citation type="submission" date="2019-09" db="EMBL/GenBank/DDBJ databases">
        <title>Complete genome sequencing of four Arcobacter species reveals a diverse suite of mobile elements.</title>
        <authorList>
            <person name="On S.L.W."/>
            <person name="Miller W.G."/>
            <person name="Biggs P."/>
            <person name="Cornelius A."/>
            <person name="Vandamme P."/>
        </authorList>
    </citation>
    <scope>NUCLEOTIDE SEQUENCE [LARGE SCALE GENOMIC DNA]</scope>
    <source>
        <strain evidence="5">LMG 26638</strain>
    </source>
</reference>
<dbReference type="PROSITE" id="PS50883">
    <property type="entry name" value="EAL"/>
    <property type="match status" value="1"/>
</dbReference>
<dbReference type="InterPro" id="IPR050706">
    <property type="entry name" value="Cyclic-di-GMP_PDE-like"/>
</dbReference>
<dbReference type="InterPro" id="IPR043128">
    <property type="entry name" value="Rev_trsase/Diguanyl_cyclase"/>
</dbReference>
<reference evidence="4 5" key="3">
    <citation type="submission" date="2019-09" db="EMBL/GenBank/DDBJ databases">
        <title>Taxonomic note: a critical rebuttal of the proposed division of the genus Arcobacter into six genera, emended descriptions of Arcobacter anaerophilus and the genus Arcobacter, and an assessment of genus-level boundaries for Epsilonproteobacteria using in silico genomic comparator tools.</title>
        <authorList>
            <person name="On S.L.W."/>
            <person name="Miller W.G."/>
            <person name="Biggs P."/>
            <person name="Cornelius A."/>
            <person name="Vandamme P."/>
        </authorList>
    </citation>
    <scope>NUCLEOTIDE SEQUENCE [LARGE SCALE GENOMIC DNA]</scope>
    <source>
        <strain evidence="4 5">LMG 26638</strain>
    </source>
</reference>
<dbReference type="OrthoDB" id="9790732at2"/>
<dbReference type="Gene3D" id="3.30.450.290">
    <property type="match status" value="1"/>
</dbReference>
<dbReference type="SMART" id="SM00052">
    <property type="entry name" value="EAL"/>
    <property type="match status" value="1"/>
</dbReference>
<keyword evidence="1" id="KW-0472">Membrane</keyword>
<feature type="domain" description="EAL" evidence="2">
    <location>
        <begin position="414"/>
        <end position="651"/>
    </location>
</feature>
<accession>A0A5C2HGL2</accession>
<feature type="domain" description="GGDEF" evidence="3">
    <location>
        <begin position="276"/>
        <end position="403"/>
    </location>
</feature>
<gene>
    <name evidence="4" type="ORF">APAC_2488</name>
</gene>